<evidence type="ECO:0000313" key="2">
    <source>
        <dbReference type="Proteomes" id="UP000799118"/>
    </source>
</evidence>
<dbReference type="Pfam" id="PF18759">
    <property type="entry name" value="Plavaka"/>
    <property type="match status" value="1"/>
</dbReference>
<keyword evidence="2" id="KW-1185">Reference proteome</keyword>
<protein>
    <submittedName>
        <fullName evidence="1">Uncharacterized protein</fullName>
    </submittedName>
</protein>
<dbReference type="Proteomes" id="UP000799118">
    <property type="component" value="Unassembled WGS sequence"/>
</dbReference>
<dbReference type="AlphaFoldDB" id="A0A6A4GS93"/>
<name>A0A6A4GS93_9AGAR</name>
<dbReference type="OrthoDB" id="3269417at2759"/>
<sequence>MSIWYLMNWMNSGGRTKSETETTRLVNEVIMQEDFNSDDLKGFNAHSKNLRFNRTNNPIPSDKNVPSQPFSVPGLYFRDLISVIQSAFTEPLSTKFHFSPFKLFQTVPNSEEVHPVYSELYNSDAFIQEHDKVQCMQGPPDNPDCKLEKVVLGLMFWSDSTHLTSFSNAKLWPVYMMFGNLSKYIRSLLNSGACHHVAYIPLLDLMGLVRDICTRISKCRVFLWDKVKRAREYIYDLGMPINGTAVSSLLKETSSIPTLNAFIDCLGPNFPVSNMLAMNLLHEIELGVWKTLFTHLIRMLYASPNGAEKVAELDQCTTIRHLLGNASEMKKLAARDFKDLLQCSIPAFEHLFEHEHNEHLMKLLYRLAQWHALAKLHLHTEPTLEWLEKTTMEVGKLMREFRDKSASKFSTFELPREQDARA</sequence>
<proteinExistence type="predicted"/>
<reference evidence="1" key="1">
    <citation type="journal article" date="2019" name="Environ. Microbiol.">
        <title>Fungal ecological strategies reflected in gene transcription - a case study of two litter decomposers.</title>
        <authorList>
            <person name="Barbi F."/>
            <person name="Kohler A."/>
            <person name="Barry K."/>
            <person name="Baskaran P."/>
            <person name="Daum C."/>
            <person name="Fauchery L."/>
            <person name="Ihrmark K."/>
            <person name="Kuo A."/>
            <person name="LaButti K."/>
            <person name="Lipzen A."/>
            <person name="Morin E."/>
            <person name="Grigoriev I.V."/>
            <person name="Henrissat B."/>
            <person name="Lindahl B."/>
            <person name="Martin F."/>
        </authorList>
    </citation>
    <scope>NUCLEOTIDE SEQUENCE</scope>
    <source>
        <strain evidence="1">JB14</strain>
    </source>
</reference>
<gene>
    <name evidence="1" type="ORF">BT96DRAFT_1003962</name>
</gene>
<dbReference type="InterPro" id="IPR041078">
    <property type="entry name" value="Plavaka"/>
</dbReference>
<accession>A0A6A4GS93</accession>
<evidence type="ECO:0000313" key="1">
    <source>
        <dbReference type="EMBL" id="KAE9388659.1"/>
    </source>
</evidence>
<organism evidence="1 2">
    <name type="scientific">Gymnopus androsaceus JB14</name>
    <dbReference type="NCBI Taxonomy" id="1447944"/>
    <lineage>
        <taxon>Eukaryota</taxon>
        <taxon>Fungi</taxon>
        <taxon>Dikarya</taxon>
        <taxon>Basidiomycota</taxon>
        <taxon>Agaricomycotina</taxon>
        <taxon>Agaricomycetes</taxon>
        <taxon>Agaricomycetidae</taxon>
        <taxon>Agaricales</taxon>
        <taxon>Marasmiineae</taxon>
        <taxon>Omphalotaceae</taxon>
        <taxon>Gymnopus</taxon>
    </lineage>
</organism>
<dbReference type="EMBL" id="ML769732">
    <property type="protein sequence ID" value="KAE9388659.1"/>
    <property type="molecule type" value="Genomic_DNA"/>
</dbReference>